<dbReference type="PANTHER" id="PTHR12103:SF22">
    <property type="entry name" value="HAD-SUPERFAMILY HYDROLASE, SUBFAMILY IG, 5'-NUCLEOTIDASE"/>
    <property type="match status" value="1"/>
</dbReference>
<evidence type="ECO:0000256" key="2">
    <source>
        <dbReference type="ARBA" id="ARBA00022723"/>
    </source>
</evidence>
<evidence type="ECO:0000313" key="5">
    <source>
        <dbReference type="EMBL" id="CAE7271616.1"/>
    </source>
</evidence>
<organism evidence="5 6">
    <name type="scientific">Symbiodinium pilosum</name>
    <name type="common">Dinoflagellate</name>
    <dbReference type="NCBI Taxonomy" id="2952"/>
    <lineage>
        <taxon>Eukaryota</taxon>
        <taxon>Sar</taxon>
        <taxon>Alveolata</taxon>
        <taxon>Dinophyceae</taxon>
        <taxon>Suessiales</taxon>
        <taxon>Symbiodiniaceae</taxon>
        <taxon>Symbiodinium</taxon>
    </lineage>
</organism>
<dbReference type="PANTHER" id="PTHR12103">
    <property type="entry name" value="5'-NUCLEOTIDASE DOMAIN-CONTAINING"/>
    <property type="match status" value="1"/>
</dbReference>
<keyword evidence="3" id="KW-0378">Hydrolase</keyword>
<proteinExistence type="inferred from homology"/>
<comment type="caution">
    <text evidence="5">The sequence shown here is derived from an EMBL/GenBank/DDBJ whole genome shotgun (WGS) entry which is preliminary data.</text>
</comment>
<accession>A0A812MSB4</accession>
<reference evidence="5" key="1">
    <citation type="submission" date="2021-02" db="EMBL/GenBank/DDBJ databases">
        <authorList>
            <person name="Dougan E. K."/>
            <person name="Rhodes N."/>
            <person name="Thang M."/>
            <person name="Chan C."/>
        </authorList>
    </citation>
    <scope>NUCLEOTIDE SEQUENCE</scope>
</reference>
<keyword evidence="4" id="KW-0460">Magnesium</keyword>
<dbReference type="Pfam" id="PF05761">
    <property type="entry name" value="5_nucleotid"/>
    <property type="match status" value="1"/>
</dbReference>
<evidence type="ECO:0000313" key="6">
    <source>
        <dbReference type="Proteomes" id="UP000649617"/>
    </source>
</evidence>
<evidence type="ECO:0000256" key="4">
    <source>
        <dbReference type="ARBA" id="ARBA00022842"/>
    </source>
</evidence>
<dbReference type="EMBL" id="CAJNIZ010008779">
    <property type="protein sequence ID" value="CAE7271616.1"/>
    <property type="molecule type" value="Genomic_DNA"/>
</dbReference>
<evidence type="ECO:0000256" key="1">
    <source>
        <dbReference type="ARBA" id="ARBA00009589"/>
    </source>
</evidence>
<dbReference type="InterPro" id="IPR023214">
    <property type="entry name" value="HAD_sf"/>
</dbReference>
<gene>
    <name evidence="5" type="primary">nt5c2</name>
    <name evidence="5" type="ORF">SPIL2461_LOCUS5980</name>
</gene>
<comment type="similarity">
    <text evidence="1">Belongs to the 5'(3')-deoxyribonucleotidase family.</text>
</comment>
<dbReference type="GO" id="GO:0046872">
    <property type="term" value="F:metal ion binding"/>
    <property type="evidence" value="ECO:0007669"/>
    <property type="project" value="UniProtKB-KW"/>
</dbReference>
<dbReference type="InterPro" id="IPR008380">
    <property type="entry name" value="HAD-SF_hydro_IG_5-nucl"/>
</dbReference>
<dbReference type="GO" id="GO:0008253">
    <property type="term" value="F:5'-nucleotidase activity"/>
    <property type="evidence" value="ECO:0007669"/>
    <property type="project" value="TreeGrafter"/>
</dbReference>
<protein>
    <submittedName>
        <fullName evidence="5">Nt5c2 protein</fullName>
    </submittedName>
</protein>
<dbReference type="InterPro" id="IPR036412">
    <property type="entry name" value="HAD-like_sf"/>
</dbReference>
<dbReference type="OrthoDB" id="311884at2759"/>
<sequence length="379" mass="43145">MDGVQVIGYDLDYTLVHYRVEAWEGAVYTQSKEILRKKGFDVEGLEFDPDLIIRGLVIDSKLGNIVKVDRYGYVRKALHGMKMLSENHVNKLYGRQRCRVDLRESRWSFINTLFSVASGCLFAQLVERADGSLSQDSPPLHLDYAQLARTVRAAVSEAHVTGVLKEQILKDPSEYVQLDSEAPIALLDQKLAGKNLVLITNNDWEYTQRMMSYAYDRFLPSGLTWRALFDVVITNARKPDFWTLQLPLWEVVDEERGLTHSTPRSKMEVGHVYCGGNARMVEGCFGHGGQEVMYVGDHIYADTNVARRIVQWRTCLIMRELEEEVRALATSQQRRKDLGDLLVRRDRLLHQRGMSLVKAARSRLGISTQLSLGHGLTTT</sequence>
<name>A0A812MSB4_SYMPI</name>
<evidence type="ECO:0000256" key="3">
    <source>
        <dbReference type="ARBA" id="ARBA00022801"/>
    </source>
</evidence>
<dbReference type="Gene3D" id="3.40.50.1000">
    <property type="entry name" value="HAD superfamily/HAD-like"/>
    <property type="match status" value="1"/>
</dbReference>
<dbReference type="Proteomes" id="UP000649617">
    <property type="component" value="Unassembled WGS sequence"/>
</dbReference>
<dbReference type="NCBIfam" id="TIGR02244">
    <property type="entry name" value="HAD-IG-Ncltidse"/>
    <property type="match status" value="1"/>
</dbReference>
<dbReference type="AlphaFoldDB" id="A0A812MSB4"/>
<dbReference type="SUPFAM" id="SSF56784">
    <property type="entry name" value="HAD-like"/>
    <property type="match status" value="1"/>
</dbReference>
<keyword evidence="6" id="KW-1185">Reference proteome</keyword>
<keyword evidence="2" id="KW-0479">Metal-binding</keyword>